<dbReference type="InterPro" id="IPR038765">
    <property type="entry name" value="Papain-like_cys_pep_sf"/>
</dbReference>
<gene>
    <name evidence="6" type="ORF">JZ786_01500</name>
</gene>
<dbReference type="Proteomes" id="UP000663505">
    <property type="component" value="Chromosome"/>
</dbReference>
<dbReference type="AlphaFoldDB" id="A0A9X7W1T4"/>
<reference evidence="6 7" key="1">
    <citation type="submission" date="2021-02" db="EMBL/GenBank/DDBJ databases">
        <title>Alicyclobacillus curvatus sp. nov. and Alicyclobacillus mengziensis sp. nov., two acidophilic bacteria isolated from acid mine drainage.</title>
        <authorList>
            <person name="Huang Y."/>
        </authorList>
    </citation>
    <scope>NUCLEOTIDE SEQUENCE [LARGE SCALE GENOMIC DNA]</scope>
    <source>
        <strain evidence="6 7">S30H14</strain>
    </source>
</reference>
<name>A0A9X7W1T4_9BACL</name>
<accession>A0A9X7W1T4</accession>
<dbReference type="InterPro" id="IPR051202">
    <property type="entry name" value="Peptidase_C40"/>
</dbReference>
<dbReference type="InterPro" id="IPR000064">
    <property type="entry name" value="NLP_P60_dom"/>
</dbReference>
<keyword evidence="7" id="KW-1185">Reference proteome</keyword>
<dbReference type="Pfam" id="PF00877">
    <property type="entry name" value="NLPC_P60"/>
    <property type="match status" value="1"/>
</dbReference>
<comment type="similarity">
    <text evidence="1">Belongs to the peptidase C40 family.</text>
</comment>
<sequence length="198" mass="20345">MTMKAWHKVAVGTIVVTVVVAAGVVEYANGHVGKPAHAVLATGHLGKVGNSTQSSPPAAAANSTQNNVVIKVVSSSSANSKAQTKVVAAVEQMIQAGPSSAPDASGFVQKALSAAGVSVPRTIAEQSKTGTFIQGKSQLQVGDMVFFGLNASDPTQVTFDGVYVGNGHFAALTGHGMLTISLQDPYWGPRFLFGRRVL</sequence>
<dbReference type="GO" id="GO:0006508">
    <property type="term" value="P:proteolysis"/>
    <property type="evidence" value="ECO:0007669"/>
    <property type="project" value="UniProtKB-KW"/>
</dbReference>
<dbReference type="PROSITE" id="PS51935">
    <property type="entry name" value="NLPC_P60"/>
    <property type="match status" value="1"/>
</dbReference>
<evidence type="ECO:0000259" key="5">
    <source>
        <dbReference type="PROSITE" id="PS51935"/>
    </source>
</evidence>
<feature type="domain" description="NlpC/P60" evidence="5">
    <location>
        <begin position="72"/>
        <end position="198"/>
    </location>
</feature>
<evidence type="ECO:0000256" key="1">
    <source>
        <dbReference type="ARBA" id="ARBA00007074"/>
    </source>
</evidence>
<evidence type="ECO:0000313" key="7">
    <source>
        <dbReference type="Proteomes" id="UP000663505"/>
    </source>
</evidence>
<dbReference type="EMBL" id="CP071182">
    <property type="protein sequence ID" value="QSO47753.1"/>
    <property type="molecule type" value="Genomic_DNA"/>
</dbReference>
<dbReference type="Gene3D" id="3.90.1720.10">
    <property type="entry name" value="endopeptidase domain like (from Nostoc punctiforme)"/>
    <property type="match status" value="1"/>
</dbReference>
<keyword evidence="2" id="KW-0645">Protease</keyword>
<evidence type="ECO:0000313" key="6">
    <source>
        <dbReference type="EMBL" id="QSO47753.1"/>
    </source>
</evidence>
<dbReference type="GO" id="GO:0008234">
    <property type="term" value="F:cysteine-type peptidase activity"/>
    <property type="evidence" value="ECO:0007669"/>
    <property type="project" value="UniProtKB-KW"/>
</dbReference>
<evidence type="ECO:0000256" key="4">
    <source>
        <dbReference type="ARBA" id="ARBA00022807"/>
    </source>
</evidence>
<keyword evidence="4" id="KW-0788">Thiol protease</keyword>
<keyword evidence="3" id="KW-0378">Hydrolase</keyword>
<dbReference type="SUPFAM" id="SSF54001">
    <property type="entry name" value="Cysteine proteinases"/>
    <property type="match status" value="1"/>
</dbReference>
<protein>
    <submittedName>
        <fullName evidence="6">C40 family peptidase</fullName>
    </submittedName>
</protein>
<evidence type="ECO:0000256" key="3">
    <source>
        <dbReference type="ARBA" id="ARBA00022801"/>
    </source>
</evidence>
<dbReference type="PANTHER" id="PTHR47053">
    <property type="entry name" value="MUREIN DD-ENDOPEPTIDASE MEPH-RELATED"/>
    <property type="match status" value="1"/>
</dbReference>
<evidence type="ECO:0000256" key="2">
    <source>
        <dbReference type="ARBA" id="ARBA00022670"/>
    </source>
</evidence>
<proteinExistence type="inferred from homology"/>
<dbReference type="KEGG" id="afx:JZ786_01500"/>
<dbReference type="PANTHER" id="PTHR47053:SF1">
    <property type="entry name" value="MUREIN DD-ENDOPEPTIDASE MEPH-RELATED"/>
    <property type="match status" value="1"/>
</dbReference>
<organism evidence="6 7">
    <name type="scientific">Alicyclobacillus mengziensis</name>
    <dbReference type="NCBI Taxonomy" id="2931921"/>
    <lineage>
        <taxon>Bacteria</taxon>
        <taxon>Bacillati</taxon>
        <taxon>Bacillota</taxon>
        <taxon>Bacilli</taxon>
        <taxon>Bacillales</taxon>
        <taxon>Alicyclobacillaceae</taxon>
        <taxon>Alicyclobacillus</taxon>
    </lineage>
</organism>